<protein>
    <recommendedName>
        <fullName evidence="5">Putative pyruvate, phosphate dikinase regulatory protein</fullName>
        <shortName evidence="5">PPDK regulatory protein</shortName>
        <ecNumber evidence="5">2.7.11.32</ecNumber>
        <ecNumber evidence="5">2.7.4.27</ecNumber>
    </recommendedName>
</protein>
<dbReference type="EC" id="2.7.4.27" evidence="5"/>
<dbReference type="GO" id="GO:0004674">
    <property type="term" value="F:protein serine/threonine kinase activity"/>
    <property type="evidence" value="ECO:0007669"/>
    <property type="project" value="UniProtKB-UniRule"/>
</dbReference>
<accession>A0A942UPQ0</accession>
<evidence type="ECO:0000256" key="4">
    <source>
        <dbReference type="ARBA" id="ARBA00022777"/>
    </source>
</evidence>
<comment type="function">
    <text evidence="5">Bifunctional serine/threonine kinase and phosphorylase involved in the regulation of the pyruvate, phosphate dikinase (PPDK) by catalyzing its phosphorylation/dephosphorylation.</text>
</comment>
<keyword evidence="1 5" id="KW-0723">Serine/threonine-protein kinase</keyword>
<keyword evidence="7" id="KW-1185">Reference proteome</keyword>
<name>A0A942UPQ0_9FIRM</name>
<dbReference type="AlphaFoldDB" id="A0A942UPQ0"/>
<evidence type="ECO:0000256" key="3">
    <source>
        <dbReference type="ARBA" id="ARBA00022741"/>
    </source>
</evidence>
<dbReference type="InterPro" id="IPR005177">
    <property type="entry name" value="Kinase-pyrophosphorylase"/>
</dbReference>
<keyword evidence="4 5" id="KW-0418">Kinase</keyword>
<dbReference type="InterPro" id="IPR026565">
    <property type="entry name" value="PPDK_reg"/>
</dbReference>
<evidence type="ECO:0000256" key="5">
    <source>
        <dbReference type="HAMAP-Rule" id="MF_00921"/>
    </source>
</evidence>
<dbReference type="Proteomes" id="UP000724672">
    <property type="component" value="Unassembled WGS sequence"/>
</dbReference>
<dbReference type="GO" id="GO:0005524">
    <property type="term" value="F:ATP binding"/>
    <property type="evidence" value="ECO:0007669"/>
    <property type="project" value="InterPro"/>
</dbReference>
<evidence type="ECO:0000313" key="6">
    <source>
        <dbReference type="EMBL" id="MBS4536913.1"/>
    </source>
</evidence>
<comment type="caution">
    <text evidence="6">The sequence shown here is derived from an EMBL/GenBank/DDBJ whole genome shotgun (WGS) entry which is preliminary data.</text>
</comment>
<dbReference type="EC" id="2.7.11.32" evidence="5"/>
<dbReference type="HAMAP" id="MF_00921">
    <property type="entry name" value="PDRP"/>
    <property type="match status" value="1"/>
</dbReference>
<dbReference type="GO" id="GO:0043531">
    <property type="term" value="F:ADP binding"/>
    <property type="evidence" value="ECO:0007669"/>
    <property type="project" value="UniProtKB-UniRule"/>
</dbReference>
<dbReference type="PANTHER" id="PTHR31756">
    <property type="entry name" value="PYRUVATE, PHOSPHATE DIKINASE REGULATORY PROTEIN 1, CHLOROPLASTIC"/>
    <property type="match status" value="1"/>
</dbReference>
<reference evidence="6" key="1">
    <citation type="submission" date="2019-12" db="EMBL/GenBank/DDBJ databases">
        <title>Clostridiaceae gen. nov. sp. nov., isolated from sediment in Xinjiang, China.</title>
        <authorList>
            <person name="Zhang R."/>
        </authorList>
    </citation>
    <scope>NUCLEOTIDE SEQUENCE</scope>
    <source>
        <strain evidence="6">D2Q-11</strain>
    </source>
</reference>
<evidence type="ECO:0000256" key="1">
    <source>
        <dbReference type="ARBA" id="ARBA00022527"/>
    </source>
</evidence>
<feature type="binding site" evidence="5">
    <location>
        <begin position="150"/>
        <end position="157"/>
    </location>
    <ligand>
        <name>ADP</name>
        <dbReference type="ChEBI" id="CHEBI:456216"/>
    </ligand>
</feature>
<organism evidence="6 7">
    <name type="scientific">Anaeromonas frigoriresistens</name>
    <dbReference type="NCBI Taxonomy" id="2683708"/>
    <lineage>
        <taxon>Bacteria</taxon>
        <taxon>Bacillati</taxon>
        <taxon>Bacillota</taxon>
        <taxon>Tissierellia</taxon>
        <taxon>Tissierellales</taxon>
        <taxon>Thermohalobacteraceae</taxon>
        <taxon>Anaeromonas</taxon>
    </lineage>
</organism>
<dbReference type="EMBL" id="WSFT01000005">
    <property type="protein sequence ID" value="MBS4536913.1"/>
    <property type="molecule type" value="Genomic_DNA"/>
</dbReference>
<proteinExistence type="inferred from homology"/>
<dbReference type="Pfam" id="PF03618">
    <property type="entry name" value="Kinase-PPPase"/>
    <property type="match status" value="1"/>
</dbReference>
<evidence type="ECO:0000256" key="2">
    <source>
        <dbReference type="ARBA" id="ARBA00022679"/>
    </source>
</evidence>
<keyword evidence="3 5" id="KW-0547">Nucleotide-binding</keyword>
<gene>
    <name evidence="6" type="ORF">GOQ27_00470</name>
</gene>
<sequence length="272" mass="30861">MDKLMVAYVLSDSIGETGEEVAQAAVSQFNSGEYEIRRFPYITEESQIIEILEEAKQENCIILFTIVIESLRKFLINKSKEYGIQSIDILEPILNAIQKVVGFEPKREPGLIRKLDENYFRKVAAVEFAVKYDDGKDTRGIKKADIVLIGVSRTSKTPLSMYLAHKNVKVANIPLLPEVKPPKELYEIDPRKIMGLTANPIKLNEIRQERLKALGLGNTANYASMERILREIEYAEELMKDLGCEVIDVSNKAVEETAGVIQELMRINHMKD</sequence>
<dbReference type="NCBIfam" id="NF003742">
    <property type="entry name" value="PRK05339.1"/>
    <property type="match status" value="1"/>
</dbReference>
<comment type="similarity">
    <text evidence="5">Belongs to the pyruvate, phosphate/water dikinase regulatory protein family. PDRP subfamily.</text>
</comment>
<comment type="catalytic activity">
    <reaction evidence="5">
        <text>N(tele)-phospho-L-histidyl/O-phospho-L-threonyl-[pyruvate, phosphate dikinase] + phosphate + H(+) = N(tele)-phospho-L-histidyl/L-threonyl-[pyruvate, phosphate dikinase] + diphosphate</text>
        <dbReference type="Rhea" id="RHEA:43696"/>
        <dbReference type="Rhea" id="RHEA-COMP:10650"/>
        <dbReference type="Rhea" id="RHEA-COMP:10651"/>
        <dbReference type="ChEBI" id="CHEBI:15378"/>
        <dbReference type="ChEBI" id="CHEBI:30013"/>
        <dbReference type="ChEBI" id="CHEBI:33019"/>
        <dbReference type="ChEBI" id="CHEBI:43474"/>
        <dbReference type="ChEBI" id="CHEBI:61977"/>
        <dbReference type="ChEBI" id="CHEBI:83586"/>
        <dbReference type="EC" id="2.7.4.27"/>
    </reaction>
</comment>
<comment type="catalytic activity">
    <reaction evidence="5">
        <text>N(tele)-phospho-L-histidyl/L-threonyl-[pyruvate, phosphate dikinase] + ADP = N(tele)-phospho-L-histidyl/O-phospho-L-threonyl-[pyruvate, phosphate dikinase] + AMP + H(+)</text>
        <dbReference type="Rhea" id="RHEA:43692"/>
        <dbReference type="Rhea" id="RHEA-COMP:10650"/>
        <dbReference type="Rhea" id="RHEA-COMP:10651"/>
        <dbReference type="ChEBI" id="CHEBI:15378"/>
        <dbReference type="ChEBI" id="CHEBI:30013"/>
        <dbReference type="ChEBI" id="CHEBI:61977"/>
        <dbReference type="ChEBI" id="CHEBI:83586"/>
        <dbReference type="ChEBI" id="CHEBI:456215"/>
        <dbReference type="ChEBI" id="CHEBI:456216"/>
        <dbReference type="EC" id="2.7.11.32"/>
    </reaction>
</comment>
<evidence type="ECO:0000313" key="7">
    <source>
        <dbReference type="Proteomes" id="UP000724672"/>
    </source>
</evidence>
<keyword evidence="2 5" id="KW-0808">Transferase</keyword>
<dbReference type="PANTHER" id="PTHR31756:SF3">
    <property type="entry name" value="PYRUVATE, PHOSPHATE DIKINASE REGULATORY PROTEIN 1, CHLOROPLASTIC"/>
    <property type="match status" value="1"/>
</dbReference>
<dbReference type="RefSeq" id="WP_203364845.1">
    <property type="nucleotide sequence ID" value="NZ_WSFT01000005.1"/>
</dbReference>
<dbReference type="GO" id="GO:0016776">
    <property type="term" value="F:phosphotransferase activity, phosphate group as acceptor"/>
    <property type="evidence" value="ECO:0007669"/>
    <property type="project" value="UniProtKB-UniRule"/>
</dbReference>